<sequence>MNIATLAQTRERLQALLLAVPGVGHVHLHERYHSSEAAFRAQYLYTLPDAALDAWGSQPHIRGWHIRRVATSETTAAGRILNEHSWQLRGYMALADEIGSELIFDELIERMRAAVRYDQALGLPGLLGQIEQQRGMQVADAGPVRFCGALCHSAVLQLSTRTLAPSRPQR</sequence>
<comment type="caution">
    <text evidence="1">The sequence shown here is derived from an EMBL/GenBank/DDBJ whole genome shotgun (WGS) entry which is preliminary data.</text>
</comment>
<accession>A0A2A2AB30</accession>
<protein>
    <submittedName>
        <fullName evidence="1">Uncharacterized protein</fullName>
    </submittedName>
</protein>
<name>A0A2A2AB30_9BURK</name>
<gene>
    <name evidence="1" type="ORF">CK625_12660</name>
</gene>
<evidence type="ECO:0000313" key="2">
    <source>
        <dbReference type="Proteomes" id="UP000218054"/>
    </source>
</evidence>
<keyword evidence="2" id="KW-1185">Reference proteome</keyword>
<organism evidence="1 2">
    <name type="scientific">Vandammella animalimorsus</name>
    <dbReference type="NCBI Taxonomy" id="2029117"/>
    <lineage>
        <taxon>Bacteria</taxon>
        <taxon>Pseudomonadati</taxon>
        <taxon>Pseudomonadota</taxon>
        <taxon>Betaproteobacteria</taxon>
        <taxon>Burkholderiales</taxon>
        <taxon>Comamonadaceae</taxon>
        <taxon>Vandammella</taxon>
    </lineage>
</organism>
<dbReference type="AlphaFoldDB" id="A0A2A2AB30"/>
<proteinExistence type="predicted"/>
<dbReference type="RefSeq" id="WP_095540686.1">
    <property type="nucleotide sequence ID" value="NZ_NSJB01000014.1"/>
</dbReference>
<evidence type="ECO:0000313" key="1">
    <source>
        <dbReference type="EMBL" id="PAT34961.1"/>
    </source>
</evidence>
<dbReference type="Proteomes" id="UP000218054">
    <property type="component" value="Unassembled WGS sequence"/>
</dbReference>
<reference evidence="1 2" key="1">
    <citation type="submission" date="2017-08" db="EMBL/GenBank/DDBJ databases">
        <title>WGS of Clinical strains of the CDC Group NO-1 linked to zoonotic infections in humans.</title>
        <authorList>
            <person name="Bernier A.-M."/>
            <person name="Bernard K."/>
        </authorList>
    </citation>
    <scope>NUCLEOTIDE SEQUENCE [LARGE SCALE GENOMIC DNA]</scope>
    <source>
        <strain evidence="1 2">NML00-0135</strain>
    </source>
</reference>
<dbReference type="EMBL" id="NSJB01000014">
    <property type="protein sequence ID" value="PAT34961.1"/>
    <property type="molecule type" value="Genomic_DNA"/>
</dbReference>